<protein>
    <submittedName>
        <fullName evidence="2">Uncharacterized protein</fullName>
    </submittedName>
</protein>
<feature type="compositionally biased region" description="Basic and acidic residues" evidence="1">
    <location>
        <begin position="66"/>
        <end position="80"/>
    </location>
</feature>
<evidence type="ECO:0000313" key="2">
    <source>
        <dbReference type="EMBL" id="KAH9493859.1"/>
    </source>
</evidence>
<comment type="caution">
    <text evidence="2">The sequence shown here is derived from an EMBL/GenBank/DDBJ whole genome shotgun (WGS) entry which is preliminary data.</text>
</comment>
<dbReference type="AlphaFoldDB" id="A0A922KZ96"/>
<organism evidence="2 3">
    <name type="scientific">Dermatophagoides farinae</name>
    <name type="common">American house dust mite</name>
    <dbReference type="NCBI Taxonomy" id="6954"/>
    <lineage>
        <taxon>Eukaryota</taxon>
        <taxon>Metazoa</taxon>
        <taxon>Ecdysozoa</taxon>
        <taxon>Arthropoda</taxon>
        <taxon>Chelicerata</taxon>
        <taxon>Arachnida</taxon>
        <taxon>Acari</taxon>
        <taxon>Acariformes</taxon>
        <taxon>Sarcoptiformes</taxon>
        <taxon>Astigmata</taxon>
        <taxon>Psoroptidia</taxon>
        <taxon>Analgoidea</taxon>
        <taxon>Pyroglyphidae</taxon>
        <taxon>Dermatophagoidinae</taxon>
        <taxon>Dermatophagoides</taxon>
    </lineage>
</organism>
<keyword evidence="3" id="KW-1185">Reference proteome</keyword>
<reference evidence="2" key="1">
    <citation type="submission" date="2013-05" db="EMBL/GenBank/DDBJ databases">
        <authorList>
            <person name="Yim A.K.Y."/>
            <person name="Chan T.F."/>
            <person name="Ji K.M."/>
            <person name="Liu X.Y."/>
            <person name="Zhou J.W."/>
            <person name="Li R.Q."/>
            <person name="Yang K.Y."/>
            <person name="Li J."/>
            <person name="Li M."/>
            <person name="Law P.T.W."/>
            <person name="Wu Y.L."/>
            <person name="Cai Z.L."/>
            <person name="Qin H."/>
            <person name="Bao Y."/>
            <person name="Leung R.K.K."/>
            <person name="Ng P.K.S."/>
            <person name="Zou J."/>
            <person name="Zhong X.J."/>
            <person name="Ran P.X."/>
            <person name="Zhong N.S."/>
            <person name="Liu Z.G."/>
            <person name="Tsui S.K.W."/>
        </authorList>
    </citation>
    <scope>NUCLEOTIDE SEQUENCE</scope>
    <source>
        <strain evidence="2">Derf</strain>
        <tissue evidence="2">Whole organism</tissue>
    </source>
</reference>
<feature type="region of interest" description="Disordered" evidence="1">
    <location>
        <begin position="58"/>
        <end position="80"/>
    </location>
</feature>
<proteinExistence type="predicted"/>
<dbReference type="Proteomes" id="UP000790347">
    <property type="component" value="Unassembled WGS sequence"/>
</dbReference>
<gene>
    <name evidence="2" type="ORF">DERF_014587</name>
</gene>
<name>A0A922KZ96_DERFA</name>
<accession>A0A922KZ96</accession>
<dbReference type="EMBL" id="ASGP02000008">
    <property type="protein sequence ID" value="KAH9493859.1"/>
    <property type="molecule type" value="Genomic_DNA"/>
</dbReference>
<reference evidence="2" key="2">
    <citation type="journal article" date="2022" name="Res Sq">
        <title>Comparative Genomics Reveals Insights into the Divergent Evolution of Astigmatic Mites and Household Pest Adaptations.</title>
        <authorList>
            <person name="Xiong Q."/>
            <person name="Wan A.T.-Y."/>
            <person name="Liu X.-Y."/>
            <person name="Fung C.S.-H."/>
            <person name="Xiao X."/>
            <person name="Malainual N."/>
            <person name="Hou J."/>
            <person name="Wang L."/>
            <person name="Wang M."/>
            <person name="Yang K."/>
            <person name="Cui Y."/>
            <person name="Leung E."/>
            <person name="Nong W."/>
            <person name="Shin S.-K."/>
            <person name="Au S."/>
            <person name="Jeong K.Y."/>
            <person name="Chew F.T."/>
            <person name="Hui J."/>
            <person name="Leung T.F."/>
            <person name="Tungtrongchitr A."/>
            <person name="Zhong N."/>
            <person name="Liu Z."/>
            <person name="Tsui S."/>
        </authorList>
    </citation>
    <scope>NUCLEOTIDE SEQUENCE</scope>
    <source>
        <strain evidence="2">Derf</strain>
        <tissue evidence="2">Whole organism</tissue>
    </source>
</reference>
<sequence>MEWKIYDVILHHTEEDIDEEGCKDVQFQSCQRGRISRMILCNEQSIYINPDELIQKLEDTTSTEDVSDKKRSDRQKPYDT</sequence>
<evidence type="ECO:0000313" key="3">
    <source>
        <dbReference type="Proteomes" id="UP000790347"/>
    </source>
</evidence>
<evidence type="ECO:0000256" key="1">
    <source>
        <dbReference type="SAM" id="MobiDB-lite"/>
    </source>
</evidence>